<keyword evidence="2" id="KW-1185">Reference proteome</keyword>
<protein>
    <submittedName>
        <fullName evidence="1">Uncharacterized protein</fullName>
    </submittedName>
</protein>
<comment type="caution">
    <text evidence="1">The sequence shown here is derived from an EMBL/GenBank/DDBJ whole genome shotgun (WGS) entry which is preliminary data.</text>
</comment>
<proteinExistence type="predicted"/>
<accession>A0ABX3Y8H5</accession>
<dbReference type="EMBL" id="MRYD01000466">
    <property type="protein sequence ID" value="OSZ55588.1"/>
    <property type="molecule type" value="Genomic_DNA"/>
</dbReference>
<sequence>MITGMTERHDGGRLARLCAEHRNAPYPAGSRGVDVEGVELILLDADVAALAERELDGRLDDAGVAMLWRCIAGLDKVLPLIGDEYGASYFARLRAMAGEAAARHLPSAV</sequence>
<dbReference type="Proteomes" id="UP000194266">
    <property type="component" value="Unassembled WGS sequence"/>
</dbReference>
<gene>
    <name evidence="1" type="ORF">OQI_37665</name>
</gene>
<evidence type="ECO:0000313" key="1">
    <source>
        <dbReference type="EMBL" id="OSZ55588.1"/>
    </source>
</evidence>
<reference evidence="1 2" key="1">
    <citation type="submission" date="2016-12" db="EMBL/GenBank/DDBJ databases">
        <title>Genome Mining:The Detection of Biosynthetic Gene Clusters to Aid in the Expression of Curamycin A produced by Streptomyces sp. strain CZA14.</title>
        <authorList>
            <person name="Durrell K.A."/>
            <person name="Kirby B.M."/>
            <person name="Khan W."/>
            <person name="Mthethwa T."/>
            <person name="Le Roes-Hill M."/>
        </authorList>
    </citation>
    <scope>NUCLEOTIDE SEQUENCE [LARGE SCALE GENOMIC DNA]</scope>
    <source>
        <strain evidence="1 2">CZA14</strain>
    </source>
</reference>
<name>A0ABX3Y8H5_9ACTN</name>
<organism evidence="1 2">
    <name type="scientific">Streptomyces pharetrae CZA14</name>
    <dbReference type="NCBI Taxonomy" id="1144883"/>
    <lineage>
        <taxon>Bacteria</taxon>
        <taxon>Bacillati</taxon>
        <taxon>Actinomycetota</taxon>
        <taxon>Actinomycetes</taxon>
        <taxon>Kitasatosporales</taxon>
        <taxon>Streptomycetaceae</taxon>
        <taxon>Streptomyces</taxon>
    </lineage>
</organism>
<evidence type="ECO:0000313" key="2">
    <source>
        <dbReference type="Proteomes" id="UP000194266"/>
    </source>
</evidence>